<reference evidence="3 4" key="1">
    <citation type="submission" date="2024-08" db="EMBL/GenBank/DDBJ databases">
        <title>Whole-genome sequencing of halo(alkali)philic microorganisms from hypersaline lakes.</title>
        <authorList>
            <person name="Sorokin D.Y."/>
            <person name="Merkel A.Y."/>
            <person name="Messina E."/>
            <person name="Yakimov M."/>
        </authorList>
    </citation>
    <scope>NUCLEOTIDE SEQUENCE [LARGE SCALE GENOMIC DNA]</scope>
    <source>
        <strain evidence="3 4">Cl-TMA</strain>
    </source>
</reference>
<protein>
    <submittedName>
        <fullName evidence="3">[NiFe]-hydrogenase assembly chaperone HybE</fullName>
    </submittedName>
</protein>
<feature type="region of interest" description="Disordered" evidence="2">
    <location>
        <begin position="150"/>
        <end position="172"/>
    </location>
</feature>
<evidence type="ECO:0000313" key="4">
    <source>
        <dbReference type="Proteomes" id="UP001575181"/>
    </source>
</evidence>
<dbReference type="Gene3D" id="3.30.1460.40">
    <property type="entry name" value="[NiFe]-hydrogenase assembly chaperone, HybE"/>
    <property type="match status" value="1"/>
</dbReference>
<comment type="similarity">
    <text evidence="1">Belongs to the HupJ family.</text>
</comment>
<dbReference type="CDD" id="cd01901">
    <property type="entry name" value="Ntn_hydrolase"/>
    <property type="match status" value="1"/>
</dbReference>
<keyword evidence="4" id="KW-1185">Reference proteome</keyword>
<dbReference type="RefSeq" id="WP_373655537.1">
    <property type="nucleotide sequence ID" value="NZ_JBGUAW010000005.1"/>
</dbReference>
<evidence type="ECO:0000256" key="1">
    <source>
        <dbReference type="ARBA" id="ARBA00006532"/>
    </source>
</evidence>
<dbReference type="Proteomes" id="UP001575181">
    <property type="component" value="Unassembled WGS sequence"/>
</dbReference>
<gene>
    <name evidence="3" type="primary">hybE</name>
    <name evidence="3" type="ORF">ACERLL_07925</name>
</gene>
<evidence type="ECO:0000313" key="3">
    <source>
        <dbReference type="EMBL" id="MFA9460750.1"/>
    </source>
</evidence>
<dbReference type="InterPro" id="IPR023994">
    <property type="entry name" value="NiFe-hyd_HybE"/>
</dbReference>
<proteinExistence type="inferred from homology"/>
<dbReference type="EMBL" id="JBGUAW010000005">
    <property type="protein sequence ID" value="MFA9460750.1"/>
    <property type="molecule type" value="Genomic_DNA"/>
</dbReference>
<evidence type="ECO:0000256" key="2">
    <source>
        <dbReference type="SAM" id="MobiDB-lite"/>
    </source>
</evidence>
<dbReference type="InterPro" id="IPR038530">
    <property type="entry name" value="NiFe-hyd_HybE_sf"/>
</dbReference>
<sequence>MSQDEPRWEFHAVPDPVAGLEAAYQGIQFEMLGYGSPRLNECLEVRAEGPETRDGWHQVLLVTPWAAMQVYLPREPHDLSALPEPAELECEEDGRVVVGAELRFPFDGVIHDLEVAYDTRLGHHLVEMLLTSMGAFQDTEEALVWARERAARRNGRQTPSDAESSPGPRRVSRRDLFRGLLGRR</sequence>
<name>A0ABV4TTV7_9GAMM</name>
<dbReference type="Pfam" id="PF11939">
    <property type="entry name" value="NiFe-hyd_HybE"/>
    <property type="match status" value="1"/>
</dbReference>
<organism evidence="3 4">
    <name type="scientific">Thiohalorhabdus methylotrophus</name>
    <dbReference type="NCBI Taxonomy" id="3242694"/>
    <lineage>
        <taxon>Bacteria</taxon>
        <taxon>Pseudomonadati</taxon>
        <taxon>Pseudomonadota</taxon>
        <taxon>Gammaproteobacteria</taxon>
        <taxon>Thiohalorhabdales</taxon>
        <taxon>Thiohalorhabdaceae</taxon>
        <taxon>Thiohalorhabdus</taxon>
    </lineage>
</organism>
<accession>A0ABV4TTV7</accession>
<comment type="caution">
    <text evidence="3">The sequence shown here is derived from an EMBL/GenBank/DDBJ whole genome shotgun (WGS) entry which is preliminary data.</text>
</comment>